<evidence type="ECO:0000313" key="3">
    <source>
        <dbReference type="EMBL" id="TLS44978.1"/>
    </source>
</evidence>
<evidence type="ECO:0000259" key="1">
    <source>
        <dbReference type="PROSITE" id="PS51736"/>
    </source>
</evidence>
<dbReference type="AlphaFoldDB" id="A0A5R9FUE9"/>
<accession>A0A5R9FUE9</accession>
<dbReference type="EMBL" id="VBZC01000017">
    <property type="protein sequence ID" value="TLS44978.1"/>
    <property type="molecule type" value="Genomic_DNA"/>
</dbReference>
<feature type="domain" description="Resolvase/invertase-type recombinase catalytic" evidence="1">
    <location>
        <begin position="9"/>
        <end position="161"/>
    </location>
</feature>
<dbReference type="InterPro" id="IPR006119">
    <property type="entry name" value="Resolv_N"/>
</dbReference>
<gene>
    <name evidence="3" type="ORF">FE633_17730</name>
</gene>
<dbReference type="Gene3D" id="3.40.50.1390">
    <property type="entry name" value="Resolvase, N-terminal catalytic domain"/>
    <property type="match status" value="1"/>
</dbReference>
<dbReference type="Gene3D" id="3.90.1750.20">
    <property type="entry name" value="Putative Large Serine Recombinase, Chain B, Domain 2"/>
    <property type="match status" value="1"/>
</dbReference>
<dbReference type="PROSITE" id="PS51736">
    <property type="entry name" value="RECOMBINASES_3"/>
    <property type="match status" value="1"/>
</dbReference>
<dbReference type="GO" id="GO:0003677">
    <property type="term" value="F:DNA binding"/>
    <property type="evidence" value="ECO:0007669"/>
    <property type="project" value="InterPro"/>
</dbReference>
<dbReference type="Pfam" id="PF07508">
    <property type="entry name" value="Recombinase"/>
    <property type="match status" value="1"/>
</dbReference>
<dbReference type="InterPro" id="IPR038109">
    <property type="entry name" value="DNA_bind_recomb_sf"/>
</dbReference>
<dbReference type="Proteomes" id="UP000305906">
    <property type="component" value="Unassembled WGS sequence"/>
</dbReference>
<dbReference type="SUPFAM" id="SSF53041">
    <property type="entry name" value="Resolvase-like"/>
    <property type="match status" value="1"/>
</dbReference>
<evidence type="ECO:0000313" key="4">
    <source>
        <dbReference type="Proteomes" id="UP000305906"/>
    </source>
</evidence>
<evidence type="ECO:0008006" key="5">
    <source>
        <dbReference type="Google" id="ProtNLM"/>
    </source>
</evidence>
<dbReference type="InterPro" id="IPR036162">
    <property type="entry name" value="Resolvase-like_N_sf"/>
</dbReference>
<proteinExistence type="predicted"/>
<keyword evidence="4" id="KW-1185">Reference proteome</keyword>
<dbReference type="GO" id="GO:0000150">
    <property type="term" value="F:DNA strand exchange activity"/>
    <property type="evidence" value="ECO:0007669"/>
    <property type="project" value="InterPro"/>
</dbReference>
<dbReference type="SMART" id="SM00857">
    <property type="entry name" value="Resolvase"/>
    <property type="match status" value="1"/>
</dbReference>
<organism evidence="3 4">
    <name type="scientific">Streptomyces montanus</name>
    <dbReference type="NCBI Taxonomy" id="2580423"/>
    <lineage>
        <taxon>Bacteria</taxon>
        <taxon>Bacillati</taxon>
        <taxon>Actinomycetota</taxon>
        <taxon>Actinomycetes</taxon>
        <taxon>Kitasatosporales</taxon>
        <taxon>Streptomycetaceae</taxon>
        <taxon>Streptomyces</taxon>
    </lineage>
</organism>
<sequence length="519" mass="58069">MTTATATLTAREYLRVSVDKSGTERSPEQQHSEHAETAAELGITLGKPYKDIGSASRYAKKARDDFERLLADLRNDRFGADLLWLWESSRGSRKTGEWVTLLDLCEEKGVRFYVQTHERILDPRNGNDRRTLLLDAVDSEYESYKTHKRVTRGVKTNLNHPGGARGHGVCPFGYERGYERVRDANGRRVMRPTEQRPEPNEAQAVIELFFRIRAGYSMAAIERDFKARGLVGRQGKPLSARTMRGMAQRVAYIGKRTHKGKELPASWPVVADFPGASYDGKPVSVAEFVKVFHEVQNILKNGDRRTNFSGGARHAFSRTLVCDVCDAPMTVTYRKAAGTPQPPAYQCHGRGCTRINKEKTDCLLRTVVLAYLARPDVYAVVTPQDGGAELVTVQAELILKRSQLEAFEDEDPETPAEARLIGRKIERLTGELRELEKRETELTPGPSPLAALFDYGPDVEKRWDATPVEAQRSIARMLLAPDVLGQVRVKQVSASASQDVTDRLTWVDADGREVTPSSR</sequence>
<name>A0A5R9FUE9_9ACTN</name>
<protein>
    <recommendedName>
        <fullName evidence="5">Recombinase family protein</fullName>
    </recommendedName>
</protein>
<evidence type="ECO:0000259" key="2">
    <source>
        <dbReference type="PROSITE" id="PS51737"/>
    </source>
</evidence>
<dbReference type="PANTHER" id="PTHR30461">
    <property type="entry name" value="DNA-INVERTASE FROM LAMBDOID PROPHAGE"/>
    <property type="match status" value="1"/>
</dbReference>
<dbReference type="CDD" id="cd00338">
    <property type="entry name" value="Ser_Recombinase"/>
    <property type="match status" value="1"/>
</dbReference>
<reference evidence="3 4" key="1">
    <citation type="submission" date="2019-05" db="EMBL/GenBank/DDBJ databases">
        <title>Streptomyces sp. NEAU-C151, a novel actinomycete isolated from soil.</title>
        <authorList>
            <person name="Han L."/>
            <person name="Jiang H."/>
        </authorList>
    </citation>
    <scope>NUCLEOTIDE SEQUENCE [LARGE SCALE GENOMIC DNA]</scope>
    <source>
        <strain evidence="3 4">NEAU-C151</strain>
    </source>
</reference>
<feature type="domain" description="Recombinase" evidence="2">
    <location>
        <begin position="171"/>
        <end position="305"/>
    </location>
</feature>
<dbReference type="RefSeq" id="WP_138046138.1">
    <property type="nucleotide sequence ID" value="NZ_VBZC01000017.1"/>
</dbReference>
<dbReference type="PANTHER" id="PTHR30461:SF23">
    <property type="entry name" value="DNA RECOMBINASE-RELATED"/>
    <property type="match status" value="1"/>
</dbReference>
<comment type="caution">
    <text evidence="3">The sequence shown here is derived from an EMBL/GenBank/DDBJ whole genome shotgun (WGS) entry which is preliminary data.</text>
</comment>
<dbReference type="PROSITE" id="PS51737">
    <property type="entry name" value="RECOMBINASE_DNA_BIND"/>
    <property type="match status" value="1"/>
</dbReference>
<dbReference type="Pfam" id="PF00239">
    <property type="entry name" value="Resolvase"/>
    <property type="match status" value="1"/>
</dbReference>
<dbReference type="InterPro" id="IPR011109">
    <property type="entry name" value="DNA_bind_recombinase_dom"/>
</dbReference>
<dbReference type="InterPro" id="IPR050639">
    <property type="entry name" value="SSR_resolvase"/>
</dbReference>